<evidence type="ECO:0000313" key="2">
    <source>
        <dbReference type="Proteomes" id="UP000268084"/>
    </source>
</evidence>
<sequence length="64" mass="7029">MTDDQPVVGVTRAGDRLNVEDALTQRSRNAWAARHFTLQGSALGVDGYRRVGSKNEIMTALRKA</sequence>
<evidence type="ECO:0000313" key="1">
    <source>
        <dbReference type="EMBL" id="AZI57185.1"/>
    </source>
</evidence>
<reference evidence="1 2" key="1">
    <citation type="submission" date="2018-11" db="EMBL/GenBank/DDBJ databases">
        <authorList>
            <person name="Da X."/>
        </authorList>
    </citation>
    <scope>NUCLEOTIDE SEQUENCE [LARGE SCALE GENOMIC DNA]</scope>
    <source>
        <strain evidence="1 2">S14-144</strain>
    </source>
</reference>
<keyword evidence="2" id="KW-1185">Reference proteome</keyword>
<dbReference type="AlphaFoldDB" id="A0A3G8ZK12"/>
<name>A0A3G8ZK12_9ACTN</name>
<organism evidence="1 2">
    <name type="scientific">Nakamurella antarctica</name>
    <dbReference type="NCBI Taxonomy" id="1902245"/>
    <lineage>
        <taxon>Bacteria</taxon>
        <taxon>Bacillati</taxon>
        <taxon>Actinomycetota</taxon>
        <taxon>Actinomycetes</taxon>
        <taxon>Nakamurellales</taxon>
        <taxon>Nakamurellaceae</taxon>
        <taxon>Nakamurella</taxon>
    </lineage>
</organism>
<protein>
    <submittedName>
        <fullName evidence="1">Uncharacterized protein</fullName>
    </submittedName>
</protein>
<reference evidence="1 2" key="2">
    <citation type="submission" date="2018-12" db="EMBL/GenBank/DDBJ databases">
        <title>Nakamurella antarcticus sp. nov., isolated from Antarctica South Shetland Islands soil.</title>
        <authorList>
            <person name="Peng F."/>
        </authorList>
    </citation>
    <scope>NUCLEOTIDE SEQUENCE [LARGE SCALE GENOMIC DNA]</scope>
    <source>
        <strain evidence="1 2">S14-144</strain>
    </source>
</reference>
<dbReference type="Proteomes" id="UP000268084">
    <property type="component" value="Chromosome"/>
</dbReference>
<dbReference type="KEGG" id="nak:EH165_02450"/>
<accession>A0A3G8ZK12</accession>
<dbReference type="RefSeq" id="WP_124797870.1">
    <property type="nucleotide sequence ID" value="NZ_CP034170.1"/>
</dbReference>
<dbReference type="EMBL" id="CP034170">
    <property type="protein sequence ID" value="AZI57185.1"/>
    <property type="molecule type" value="Genomic_DNA"/>
</dbReference>
<gene>
    <name evidence="1" type="ORF">EH165_02450</name>
</gene>
<proteinExistence type="predicted"/>